<dbReference type="SUPFAM" id="SSF47459">
    <property type="entry name" value="HLH, helix-loop-helix DNA-binding domain"/>
    <property type="match status" value="1"/>
</dbReference>
<evidence type="ECO:0000256" key="5">
    <source>
        <dbReference type="ARBA" id="ARBA00023242"/>
    </source>
</evidence>
<dbReference type="GeneID" id="111498048"/>
<dbReference type="SMART" id="SM00353">
    <property type="entry name" value="HLH"/>
    <property type="match status" value="1"/>
</dbReference>
<dbReference type="RefSeq" id="XP_023004869.1">
    <property type="nucleotide sequence ID" value="XM_023149101.1"/>
</dbReference>
<dbReference type="FunFam" id="4.10.280.10:FF:000021">
    <property type="entry name" value="Transcription factor bHLH130 family"/>
    <property type="match status" value="1"/>
</dbReference>
<dbReference type="Proteomes" id="UP000504608">
    <property type="component" value="Unplaced"/>
</dbReference>
<sequence>MEDWVLLIIWVSSDFRFLGFGISSNSLEAYPDFMDRDSTNIHSAGGLMRYWSAPTSVFANLLDGTEGLLLSNNGGGGGGGGGSGAEDYRVIRSTSPVVVNRSCSMVNRSLVNCGVGAQTGNSLGVMNLNNSMQFDLGARNAGNLFRQSSSPAVGVFSHLTAENGNTTRQYDDDFLNSSWHNSAIKDLKRGRDNNGRTFPTSIVLETQNAGYENNNRGLAHHLSFPITFNNDPVEKFFRFQEHPIRHQIRAKRGCATHPRSIAERNRRTRISERMKKLQELFPDMDKQTSKAEMLELAVEYIKGLQRQVKTLTDTNAKCACLCSSR</sequence>
<evidence type="ECO:0000256" key="1">
    <source>
        <dbReference type="ARBA" id="ARBA00004123"/>
    </source>
</evidence>
<dbReference type="OrthoDB" id="2019494at2759"/>
<dbReference type="KEGG" id="cmax:111498048"/>
<comment type="subcellular location">
    <subcellularLocation>
        <location evidence="1">Nucleus</location>
    </subcellularLocation>
</comment>
<dbReference type="GO" id="GO:0000981">
    <property type="term" value="F:DNA-binding transcription factor activity, RNA polymerase II-specific"/>
    <property type="evidence" value="ECO:0007669"/>
    <property type="project" value="TreeGrafter"/>
</dbReference>
<dbReference type="GO" id="GO:0005634">
    <property type="term" value="C:nucleus"/>
    <property type="evidence" value="ECO:0007669"/>
    <property type="project" value="UniProtKB-SubCell"/>
</dbReference>
<evidence type="ECO:0000313" key="7">
    <source>
        <dbReference type="Proteomes" id="UP000504608"/>
    </source>
</evidence>
<evidence type="ECO:0000256" key="2">
    <source>
        <dbReference type="ARBA" id="ARBA00023015"/>
    </source>
</evidence>
<keyword evidence="5" id="KW-0539">Nucleus</keyword>
<dbReference type="GO" id="GO:0000978">
    <property type="term" value="F:RNA polymerase II cis-regulatory region sequence-specific DNA binding"/>
    <property type="evidence" value="ECO:0007669"/>
    <property type="project" value="TreeGrafter"/>
</dbReference>
<feature type="domain" description="BHLH" evidence="6">
    <location>
        <begin position="254"/>
        <end position="304"/>
    </location>
</feature>
<keyword evidence="4" id="KW-0804">Transcription</keyword>
<keyword evidence="2" id="KW-0805">Transcription regulation</keyword>
<name>A0A6J1KXJ0_CUCMA</name>
<dbReference type="InterPro" id="IPR045843">
    <property type="entry name" value="IND-like"/>
</dbReference>
<reference evidence="8" key="1">
    <citation type="submission" date="2025-08" db="UniProtKB">
        <authorList>
            <consortium name="RefSeq"/>
        </authorList>
    </citation>
    <scope>IDENTIFICATION</scope>
    <source>
        <tissue evidence="8">Young leaves</tissue>
    </source>
</reference>
<evidence type="ECO:0000256" key="4">
    <source>
        <dbReference type="ARBA" id="ARBA00023163"/>
    </source>
</evidence>
<organism evidence="7 8">
    <name type="scientific">Cucurbita maxima</name>
    <name type="common">Pumpkin</name>
    <name type="synonym">Winter squash</name>
    <dbReference type="NCBI Taxonomy" id="3661"/>
    <lineage>
        <taxon>Eukaryota</taxon>
        <taxon>Viridiplantae</taxon>
        <taxon>Streptophyta</taxon>
        <taxon>Embryophyta</taxon>
        <taxon>Tracheophyta</taxon>
        <taxon>Spermatophyta</taxon>
        <taxon>Magnoliopsida</taxon>
        <taxon>eudicotyledons</taxon>
        <taxon>Gunneridae</taxon>
        <taxon>Pentapetalae</taxon>
        <taxon>rosids</taxon>
        <taxon>fabids</taxon>
        <taxon>Cucurbitales</taxon>
        <taxon>Cucurbitaceae</taxon>
        <taxon>Cucurbiteae</taxon>
        <taxon>Cucurbita</taxon>
    </lineage>
</organism>
<dbReference type="AlphaFoldDB" id="A0A6J1KXJ0"/>
<keyword evidence="7" id="KW-1185">Reference proteome</keyword>
<protein>
    <submittedName>
        <fullName evidence="8">Transcription factor bHLH81-like</fullName>
    </submittedName>
</protein>
<dbReference type="Pfam" id="PF00010">
    <property type="entry name" value="HLH"/>
    <property type="match status" value="1"/>
</dbReference>
<dbReference type="InterPro" id="IPR036638">
    <property type="entry name" value="HLH_DNA-bd_sf"/>
</dbReference>
<evidence type="ECO:0000256" key="3">
    <source>
        <dbReference type="ARBA" id="ARBA00023125"/>
    </source>
</evidence>
<dbReference type="PANTHER" id="PTHR16223:SF345">
    <property type="entry name" value="TRANSCRIPTION FACTOR BHLH130-LIKE"/>
    <property type="match status" value="1"/>
</dbReference>
<dbReference type="PANTHER" id="PTHR16223">
    <property type="entry name" value="TRANSCRIPTION FACTOR BHLH83-RELATED"/>
    <property type="match status" value="1"/>
</dbReference>
<dbReference type="InterPro" id="IPR011598">
    <property type="entry name" value="bHLH_dom"/>
</dbReference>
<keyword evidence="3" id="KW-0238">DNA-binding</keyword>
<dbReference type="Gene3D" id="4.10.280.10">
    <property type="entry name" value="Helix-loop-helix DNA-binding domain"/>
    <property type="match status" value="1"/>
</dbReference>
<dbReference type="GO" id="GO:0046983">
    <property type="term" value="F:protein dimerization activity"/>
    <property type="evidence" value="ECO:0007669"/>
    <property type="project" value="InterPro"/>
</dbReference>
<dbReference type="PROSITE" id="PS50888">
    <property type="entry name" value="BHLH"/>
    <property type="match status" value="1"/>
</dbReference>
<evidence type="ECO:0000259" key="6">
    <source>
        <dbReference type="PROSITE" id="PS50888"/>
    </source>
</evidence>
<evidence type="ECO:0000313" key="8">
    <source>
        <dbReference type="RefSeq" id="XP_023004869.1"/>
    </source>
</evidence>
<proteinExistence type="predicted"/>
<accession>A0A6J1KXJ0</accession>
<gene>
    <name evidence="8" type="primary">LOC111498048</name>
</gene>